<feature type="transmembrane region" description="Helical" evidence="1">
    <location>
        <begin position="6"/>
        <end position="22"/>
    </location>
</feature>
<keyword evidence="1" id="KW-0812">Transmembrane</keyword>
<evidence type="ECO:0000256" key="1">
    <source>
        <dbReference type="SAM" id="Phobius"/>
    </source>
</evidence>
<evidence type="ECO:0000313" key="3">
    <source>
        <dbReference type="Proteomes" id="UP000219048"/>
    </source>
</evidence>
<accession>A0A285MWY8</accession>
<evidence type="ECO:0000313" key="2">
    <source>
        <dbReference type="EMBL" id="SNZ01702.1"/>
    </source>
</evidence>
<proteinExistence type="predicted"/>
<gene>
    <name evidence="2" type="ORF">SAMN06265377_3544</name>
</gene>
<reference evidence="3" key="1">
    <citation type="submission" date="2017-09" db="EMBL/GenBank/DDBJ databases">
        <authorList>
            <person name="Varghese N."/>
            <person name="Submissions S."/>
        </authorList>
    </citation>
    <scope>NUCLEOTIDE SEQUENCE [LARGE SCALE GENOMIC DNA]</scope>
    <source>
        <strain evidence="3">DSM 25885</strain>
    </source>
</reference>
<dbReference type="EMBL" id="OBEH01000006">
    <property type="protein sequence ID" value="SNZ01702.1"/>
    <property type="molecule type" value="Genomic_DNA"/>
</dbReference>
<organism evidence="2 3">
    <name type="scientific">Flagellimonas pacifica</name>
    <dbReference type="NCBI Taxonomy" id="1247520"/>
    <lineage>
        <taxon>Bacteria</taxon>
        <taxon>Pseudomonadati</taxon>
        <taxon>Bacteroidota</taxon>
        <taxon>Flavobacteriia</taxon>
        <taxon>Flavobacteriales</taxon>
        <taxon>Flavobacteriaceae</taxon>
        <taxon>Flagellimonas</taxon>
    </lineage>
</organism>
<protein>
    <submittedName>
        <fullName evidence="2">Uncharacterized protein</fullName>
    </submittedName>
</protein>
<keyword evidence="1" id="KW-1133">Transmembrane helix</keyword>
<dbReference type="Proteomes" id="UP000219048">
    <property type="component" value="Unassembled WGS sequence"/>
</dbReference>
<keyword evidence="1" id="KW-0472">Membrane</keyword>
<name>A0A285MWY8_9FLAO</name>
<dbReference type="RefSeq" id="WP_097047130.1">
    <property type="nucleotide sequence ID" value="NZ_OBEH01000006.1"/>
</dbReference>
<dbReference type="AlphaFoldDB" id="A0A285MWY8"/>
<sequence length="163" mass="18788">MKKKGVNIILWAGMLVIWGFVTKKTLFFFGKDDEKVVAISPITFNDPLPELKKDTFELHVLERDPFLDVVTKRKSPRPLLQPKTPKRVSNPIPKRSSNATWPKLQYFGYLKGHSQTGKLAVLKIDNKLHRVREKRAIEEIQVLKIYKDSVLLKRNGATKVVLK</sequence>
<dbReference type="OrthoDB" id="1364040at2"/>
<keyword evidence="3" id="KW-1185">Reference proteome</keyword>